<protein>
    <submittedName>
        <fullName evidence="1">Uncharacterized protein</fullName>
    </submittedName>
</protein>
<dbReference type="EMBL" id="BMAW01103546">
    <property type="protein sequence ID" value="GFT09681.1"/>
    <property type="molecule type" value="Genomic_DNA"/>
</dbReference>
<reference evidence="1" key="1">
    <citation type="submission" date="2020-08" db="EMBL/GenBank/DDBJ databases">
        <title>Multicomponent nature underlies the extraordinary mechanical properties of spider dragline silk.</title>
        <authorList>
            <person name="Kono N."/>
            <person name="Nakamura H."/>
            <person name="Mori M."/>
            <person name="Yoshida Y."/>
            <person name="Ohtoshi R."/>
            <person name="Malay A.D."/>
            <person name="Moran D.A.P."/>
            <person name="Tomita M."/>
            <person name="Numata K."/>
            <person name="Arakawa K."/>
        </authorList>
    </citation>
    <scope>NUCLEOTIDE SEQUENCE</scope>
</reference>
<accession>A0A8X6NDP6</accession>
<organism evidence="1 2">
    <name type="scientific">Nephila pilipes</name>
    <name type="common">Giant wood spider</name>
    <name type="synonym">Nephila maculata</name>
    <dbReference type="NCBI Taxonomy" id="299642"/>
    <lineage>
        <taxon>Eukaryota</taxon>
        <taxon>Metazoa</taxon>
        <taxon>Ecdysozoa</taxon>
        <taxon>Arthropoda</taxon>
        <taxon>Chelicerata</taxon>
        <taxon>Arachnida</taxon>
        <taxon>Araneae</taxon>
        <taxon>Araneomorphae</taxon>
        <taxon>Entelegynae</taxon>
        <taxon>Araneoidea</taxon>
        <taxon>Nephilidae</taxon>
        <taxon>Nephila</taxon>
    </lineage>
</organism>
<dbReference type="AlphaFoldDB" id="A0A8X6NDP6"/>
<feature type="non-terminal residue" evidence="1">
    <location>
        <position position="1"/>
    </location>
</feature>
<name>A0A8X6NDP6_NEPPI</name>
<keyword evidence="2" id="KW-1185">Reference proteome</keyword>
<sequence>MDLFAPWEEEEKAGKLKEDRRRMEKKSRGIVDSIICHLTLIIICRGEERL</sequence>
<evidence type="ECO:0000313" key="1">
    <source>
        <dbReference type="EMBL" id="GFT09681.1"/>
    </source>
</evidence>
<dbReference type="Proteomes" id="UP000887013">
    <property type="component" value="Unassembled WGS sequence"/>
</dbReference>
<comment type="caution">
    <text evidence="1">The sequence shown here is derived from an EMBL/GenBank/DDBJ whole genome shotgun (WGS) entry which is preliminary data.</text>
</comment>
<evidence type="ECO:0000313" key="2">
    <source>
        <dbReference type="Proteomes" id="UP000887013"/>
    </source>
</evidence>
<gene>
    <name evidence="1" type="ORF">NPIL_245201</name>
</gene>
<proteinExistence type="predicted"/>